<evidence type="ECO:0000256" key="1">
    <source>
        <dbReference type="ARBA" id="ARBA00004275"/>
    </source>
</evidence>
<evidence type="ECO:0000259" key="11">
    <source>
        <dbReference type="Pfam" id="PF02803"/>
    </source>
</evidence>
<evidence type="ECO:0000256" key="3">
    <source>
        <dbReference type="ARBA" id="ARBA00022679"/>
    </source>
</evidence>
<comment type="subcellular location">
    <subcellularLocation>
        <location evidence="1">Peroxisome</location>
    </subcellularLocation>
</comment>
<dbReference type="InterPro" id="IPR020613">
    <property type="entry name" value="Thiolase_CS"/>
</dbReference>
<dbReference type="InterPro" id="IPR016039">
    <property type="entry name" value="Thiolase-like"/>
</dbReference>
<dbReference type="CDD" id="cd00751">
    <property type="entry name" value="thiolase"/>
    <property type="match status" value="1"/>
</dbReference>
<evidence type="ECO:0000256" key="9">
    <source>
        <dbReference type="RuleBase" id="RU003557"/>
    </source>
</evidence>
<reference evidence="13" key="1">
    <citation type="journal article" date="2019" name="Int. J. Syst. Evol. Microbiol.">
        <title>The Global Catalogue of Microorganisms (GCM) 10K type strain sequencing project: providing services to taxonomists for standard genome sequencing and annotation.</title>
        <authorList>
            <consortium name="The Broad Institute Genomics Platform"/>
            <consortium name="The Broad Institute Genome Sequencing Center for Infectious Disease"/>
            <person name="Wu L."/>
            <person name="Ma J."/>
        </authorList>
    </citation>
    <scope>NUCLEOTIDE SEQUENCE [LARGE SCALE GENOMIC DNA]</scope>
    <source>
        <strain evidence="13">JCM 16924</strain>
    </source>
</reference>
<dbReference type="PIRSF" id="PIRSF000429">
    <property type="entry name" value="Ac-CoA_Ac_transf"/>
    <property type="match status" value="1"/>
</dbReference>
<keyword evidence="7" id="KW-0576">Peroxisome</keyword>
<dbReference type="Proteomes" id="UP001500456">
    <property type="component" value="Unassembled WGS sequence"/>
</dbReference>
<dbReference type="SUPFAM" id="SSF53901">
    <property type="entry name" value="Thiolase-like"/>
    <property type="match status" value="2"/>
</dbReference>
<protein>
    <submittedName>
        <fullName evidence="12">Acetyl-CoA C-acetyltransferase</fullName>
    </submittedName>
</protein>
<dbReference type="PANTHER" id="PTHR43853:SF8">
    <property type="entry name" value="3-KETOACYL-COA THIOLASE, PEROXISOMAL"/>
    <property type="match status" value="1"/>
</dbReference>
<keyword evidence="6" id="KW-0443">Lipid metabolism</keyword>
<dbReference type="InterPro" id="IPR002155">
    <property type="entry name" value="Thiolase"/>
</dbReference>
<dbReference type="Pfam" id="PF02803">
    <property type="entry name" value="Thiolase_C"/>
    <property type="match status" value="1"/>
</dbReference>
<proteinExistence type="inferred from homology"/>
<evidence type="ECO:0000313" key="13">
    <source>
        <dbReference type="Proteomes" id="UP001500456"/>
    </source>
</evidence>
<dbReference type="Gene3D" id="3.40.47.10">
    <property type="match status" value="1"/>
</dbReference>
<accession>A0ABP7SKR6</accession>
<evidence type="ECO:0000256" key="2">
    <source>
        <dbReference type="ARBA" id="ARBA00010982"/>
    </source>
</evidence>
<feature type="domain" description="Thiolase N-terminal" evidence="10">
    <location>
        <begin position="5"/>
        <end position="243"/>
    </location>
</feature>
<keyword evidence="3 9" id="KW-0808">Transferase</keyword>
<name>A0ABP7SKR6_9ACTN</name>
<keyword evidence="13" id="KW-1185">Reference proteome</keyword>
<keyword evidence="5" id="KW-0809">Transit peptide</keyword>
<keyword evidence="4" id="KW-0276">Fatty acid metabolism</keyword>
<dbReference type="Pfam" id="PF00108">
    <property type="entry name" value="Thiolase_N"/>
    <property type="match status" value="1"/>
</dbReference>
<dbReference type="InterPro" id="IPR050215">
    <property type="entry name" value="Thiolase-like_sf_Thiolase"/>
</dbReference>
<keyword evidence="8 9" id="KW-0012">Acyltransferase</keyword>
<dbReference type="NCBIfam" id="TIGR01930">
    <property type="entry name" value="AcCoA-C-Actrans"/>
    <property type="match status" value="1"/>
</dbReference>
<evidence type="ECO:0000256" key="4">
    <source>
        <dbReference type="ARBA" id="ARBA00022832"/>
    </source>
</evidence>
<evidence type="ECO:0000259" key="10">
    <source>
        <dbReference type="Pfam" id="PF00108"/>
    </source>
</evidence>
<organism evidence="12 13">
    <name type="scientific">Streptomyces plumbiresistens</name>
    <dbReference type="NCBI Taxonomy" id="511811"/>
    <lineage>
        <taxon>Bacteria</taxon>
        <taxon>Bacillati</taxon>
        <taxon>Actinomycetota</taxon>
        <taxon>Actinomycetes</taxon>
        <taxon>Kitasatosporales</taxon>
        <taxon>Streptomycetaceae</taxon>
        <taxon>Streptomyces</taxon>
    </lineage>
</organism>
<evidence type="ECO:0000256" key="6">
    <source>
        <dbReference type="ARBA" id="ARBA00023098"/>
    </source>
</evidence>
<dbReference type="PROSITE" id="PS00737">
    <property type="entry name" value="THIOLASE_2"/>
    <property type="match status" value="1"/>
</dbReference>
<evidence type="ECO:0000256" key="7">
    <source>
        <dbReference type="ARBA" id="ARBA00023140"/>
    </source>
</evidence>
<evidence type="ECO:0000256" key="8">
    <source>
        <dbReference type="ARBA" id="ARBA00023315"/>
    </source>
</evidence>
<evidence type="ECO:0000313" key="12">
    <source>
        <dbReference type="EMBL" id="GAA4012758.1"/>
    </source>
</evidence>
<comment type="caution">
    <text evidence="12">The sequence shown here is derived from an EMBL/GenBank/DDBJ whole genome shotgun (WGS) entry which is preliminary data.</text>
</comment>
<gene>
    <name evidence="12" type="ORF">GCM10022232_63560</name>
</gene>
<evidence type="ECO:0000256" key="5">
    <source>
        <dbReference type="ARBA" id="ARBA00022946"/>
    </source>
</evidence>
<dbReference type="PANTHER" id="PTHR43853">
    <property type="entry name" value="3-KETOACYL-COA THIOLASE, PEROXISOMAL"/>
    <property type="match status" value="1"/>
</dbReference>
<feature type="domain" description="Thiolase C-terminal" evidence="11">
    <location>
        <begin position="254"/>
        <end position="375"/>
    </location>
</feature>
<dbReference type="InterPro" id="IPR020617">
    <property type="entry name" value="Thiolase_C"/>
</dbReference>
<comment type="similarity">
    <text evidence="2 9">Belongs to the thiolase-like superfamily. Thiolase family.</text>
</comment>
<dbReference type="RefSeq" id="WP_345568024.1">
    <property type="nucleotide sequence ID" value="NZ_BAAAZX010000021.1"/>
</dbReference>
<dbReference type="InterPro" id="IPR020616">
    <property type="entry name" value="Thiolase_N"/>
</dbReference>
<dbReference type="EMBL" id="BAAAZX010000021">
    <property type="protein sequence ID" value="GAA4012758.1"/>
    <property type="molecule type" value="Genomic_DNA"/>
</dbReference>
<sequence>MNEALIVSAVRTPIGRSFRGSLVNERPEDLATFAVKRALAALPALDPAEVDDVVIGVGVASGMQGDCIGRRVAYLAGLRDVPGTTVQRLCASGLDAIRIAAQAIRCGEADVVVAAGVESTSQAQEAQVFHPQLERDHYYWSMAETAENVADRWNISREVMDAFALQSQERTAAAQASGFFDREISAYTTADGTIVTADDCPRPGSTMEKLAQLQPIVREDGRVTAGNACPVNDAAAAVVLMSDRRAQELGIAARARVLSSAVTGLDPAIMGVGPIEAVRKALKRAGLGIDDVDVLELNEAFAAQVLAVADGLGIEPRSHVLNPHGGGIALGHPIGATGVRMMATLLNGLETVGGRIGVETMCVGGGQGAAMVVERVS</sequence>